<dbReference type="PROSITE" id="PS51186">
    <property type="entry name" value="GNAT"/>
    <property type="match status" value="1"/>
</dbReference>
<proteinExistence type="predicted"/>
<evidence type="ECO:0000313" key="6">
    <source>
        <dbReference type="Proteomes" id="UP000248764"/>
    </source>
</evidence>
<evidence type="ECO:0000256" key="1">
    <source>
        <dbReference type="ARBA" id="ARBA00022679"/>
    </source>
</evidence>
<dbReference type="InterPro" id="IPR050832">
    <property type="entry name" value="Bact_Acetyltransf"/>
</dbReference>
<evidence type="ECO:0000313" key="5">
    <source>
        <dbReference type="EMBL" id="PZF80488.1"/>
    </source>
</evidence>
<accession>A0A2W2BJL6</accession>
<dbReference type="EMBL" id="POTW01000086">
    <property type="protein sequence ID" value="PZF80488.1"/>
    <property type="molecule type" value="Genomic_DNA"/>
</dbReference>
<keyword evidence="1" id="KW-0808">Transferase</keyword>
<feature type="region of interest" description="Disordered" evidence="3">
    <location>
        <begin position="1"/>
        <end position="65"/>
    </location>
</feature>
<dbReference type="SUPFAM" id="SSF55729">
    <property type="entry name" value="Acyl-CoA N-acyltransferases (Nat)"/>
    <property type="match status" value="1"/>
</dbReference>
<dbReference type="InterPro" id="IPR016181">
    <property type="entry name" value="Acyl_CoA_acyltransferase"/>
</dbReference>
<comment type="caution">
    <text evidence="5">The sequence shown here is derived from an EMBL/GenBank/DDBJ whole genome shotgun (WGS) entry which is preliminary data.</text>
</comment>
<keyword evidence="6" id="KW-1185">Reference proteome</keyword>
<dbReference type="Pfam" id="PF00583">
    <property type="entry name" value="Acetyltransf_1"/>
    <property type="match status" value="1"/>
</dbReference>
<evidence type="ECO:0000256" key="2">
    <source>
        <dbReference type="ARBA" id="ARBA00023315"/>
    </source>
</evidence>
<dbReference type="Gene3D" id="3.40.630.30">
    <property type="match status" value="1"/>
</dbReference>
<feature type="compositionally biased region" description="Pro residues" evidence="3">
    <location>
        <begin position="32"/>
        <end position="45"/>
    </location>
</feature>
<gene>
    <name evidence="5" type="ORF">C1I92_25815</name>
</gene>
<dbReference type="InterPro" id="IPR000182">
    <property type="entry name" value="GNAT_dom"/>
</dbReference>
<reference evidence="5 6" key="1">
    <citation type="submission" date="2018-01" db="EMBL/GenBank/DDBJ databases">
        <title>Draft genome sequence of Jiangella sp. GTF31.</title>
        <authorList>
            <person name="Sahin N."/>
            <person name="Ay H."/>
            <person name="Saygin H."/>
        </authorList>
    </citation>
    <scope>NUCLEOTIDE SEQUENCE [LARGE SCALE GENOMIC DNA]</scope>
    <source>
        <strain evidence="5 6">GTF31</strain>
    </source>
</reference>
<evidence type="ECO:0000256" key="3">
    <source>
        <dbReference type="SAM" id="MobiDB-lite"/>
    </source>
</evidence>
<dbReference type="CDD" id="cd04301">
    <property type="entry name" value="NAT_SF"/>
    <property type="match status" value="1"/>
</dbReference>
<evidence type="ECO:0000259" key="4">
    <source>
        <dbReference type="PROSITE" id="PS51186"/>
    </source>
</evidence>
<dbReference type="GO" id="GO:0016747">
    <property type="term" value="F:acyltransferase activity, transferring groups other than amino-acyl groups"/>
    <property type="evidence" value="ECO:0007669"/>
    <property type="project" value="InterPro"/>
</dbReference>
<feature type="domain" description="N-acetyltransferase" evidence="4">
    <location>
        <begin position="82"/>
        <end position="237"/>
    </location>
</feature>
<dbReference type="Proteomes" id="UP000248764">
    <property type="component" value="Unassembled WGS sequence"/>
</dbReference>
<feature type="compositionally biased region" description="Basic residues" evidence="3">
    <location>
        <begin position="16"/>
        <end position="29"/>
    </location>
</feature>
<dbReference type="PANTHER" id="PTHR43877">
    <property type="entry name" value="AMINOALKYLPHOSPHONATE N-ACETYLTRANSFERASE-RELATED-RELATED"/>
    <property type="match status" value="1"/>
</dbReference>
<organism evidence="5 6">
    <name type="scientific">Jiangella anatolica</name>
    <dbReference type="NCBI Taxonomy" id="2670374"/>
    <lineage>
        <taxon>Bacteria</taxon>
        <taxon>Bacillati</taxon>
        <taxon>Actinomycetota</taxon>
        <taxon>Actinomycetes</taxon>
        <taxon>Jiangellales</taxon>
        <taxon>Jiangellaceae</taxon>
        <taxon>Jiangella</taxon>
    </lineage>
</organism>
<keyword evidence="2" id="KW-0012">Acyltransferase</keyword>
<name>A0A2W2BJL6_9ACTN</name>
<dbReference type="AlphaFoldDB" id="A0A2W2BJL6"/>
<protein>
    <recommendedName>
        <fullName evidence="4">N-acetyltransferase domain-containing protein</fullName>
    </recommendedName>
</protein>
<sequence length="237" mass="25072">MSKEHSPRRSACSIRSGRRHPSPERRRRTPPAAGPPSPRQPPAPGSPSRRSDVRPSPPVPRPAPAANLAGVIWTVATDFGPIVVREQLEPEDEPGVLELFAACDDWFEAVNGTPSGPGDVQSLFYALPEGASFEDKRLFTVRDGDKIVGLIDAVLGFPHRTAAAVGLFLIAPSHRRRGLGAAVAAVLLREARESGLDTVTATAHDAWPPGQAFLAALGFTVAPGDDPVRRATLALGA</sequence>